<feature type="chain" id="PRO_5013314672" evidence="1">
    <location>
        <begin position="30"/>
        <end position="323"/>
    </location>
</feature>
<protein>
    <submittedName>
        <fullName evidence="2">Uncharacterized protein</fullName>
    </submittedName>
</protein>
<proteinExistence type="predicted"/>
<evidence type="ECO:0000313" key="3">
    <source>
        <dbReference type="Proteomes" id="UP000184096"/>
    </source>
</evidence>
<dbReference type="Proteomes" id="UP000184096">
    <property type="component" value="Chromosome I"/>
</dbReference>
<dbReference type="EMBL" id="LT670849">
    <property type="protein sequence ID" value="SHN67814.1"/>
    <property type="molecule type" value="Genomic_DNA"/>
</dbReference>
<reference evidence="3" key="1">
    <citation type="submission" date="2016-11" db="EMBL/GenBank/DDBJ databases">
        <authorList>
            <person name="Varghese N."/>
            <person name="Submissions S."/>
        </authorList>
    </citation>
    <scope>NUCLEOTIDE SEQUENCE [LARGE SCALE GENOMIC DNA]</scope>
    <source>
        <strain evidence="3">GAS401</strain>
    </source>
</reference>
<gene>
    <name evidence="2" type="ORF">SAMN05444170_1245</name>
</gene>
<dbReference type="OrthoDB" id="8443095at2"/>
<evidence type="ECO:0000256" key="1">
    <source>
        <dbReference type="SAM" id="SignalP"/>
    </source>
</evidence>
<dbReference type="AlphaFoldDB" id="A0A1M7TAR9"/>
<sequence length="323" mass="35049">MNTPAFARVRTLAVVVAALAMFDATPGLAAEKVYDPAAGSRWIVETETRGEEVRPDGTVTSLVRTRAELTIEQKTADGFRISYVHRGATIEGNARSVPLRRAYMKVLENVVIRASTDASGKPLRIDNLDEARDKMRSVASELVGQFDQRPAARALFDQLMAELVEVDAGSAATVYLDVLGTLAVAQNTGMKPGEFRQVIKPAENPLGGDALKSNVRFELVDADTDGSRLKFVNVTSVDPAALSEFMRDFARSLLAASGDSVTPALVNRLVSSMVFSFDKRAEFDVEDGMTRKVAEKSTTVFRGMEQNLIQTDARTTTLTPAVN</sequence>
<dbReference type="RefSeq" id="WP_156898409.1">
    <property type="nucleotide sequence ID" value="NZ_LT670849.1"/>
</dbReference>
<accession>A0A1M7TAR9</accession>
<keyword evidence="1" id="KW-0732">Signal</keyword>
<keyword evidence="3" id="KW-1185">Reference proteome</keyword>
<organism evidence="2 3">
    <name type="scientific">Bradyrhizobium erythrophlei</name>
    <dbReference type="NCBI Taxonomy" id="1437360"/>
    <lineage>
        <taxon>Bacteria</taxon>
        <taxon>Pseudomonadati</taxon>
        <taxon>Pseudomonadota</taxon>
        <taxon>Alphaproteobacteria</taxon>
        <taxon>Hyphomicrobiales</taxon>
        <taxon>Nitrobacteraceae</taxon>
        <taxon>Bradyrhizobium</taxon>
    </lineage>
</organism>
<feature type="signal peptide" evidence="1">
    <location>
        <begin position="1"/>
        <end position="29"/>
    </location>
</feature>
<evidence type="ECO:0000313" key="2">
    <source>
        <dbReference type="EMBL" id="SHN67814.1"/>
    </source>
</evidence>
<name>A0A1M7TAR9_9BRAD</name>